<organism evidence="5 6">
    <name type="scientific">Crocosphaera chwakensis CCY0110</name>
    <dbReference type="NCBI Taxonomy" id="391612"/>
    <lineage>
        <taxon>Bacteria</taxon>
        <taxon>Bacillati</taxon>
        <taxon>Cyanobacteriota</taxon>
        <taxon>Cyanophyceae</taxon>
        <taxon>Oscillatoriophycideae</taxon>
        <taxon>Chroococcales</taxon>
        <taxon>Aphanothecaceae</taxon>
        <taxon>Crocosphaera</taxon>
        <taxon>Crocosphaera chwakensis</taxon>
    </lineage>
</organism>
<evidence type="ECO:0008006" key="7">
    <source>
        <dbReference type="Google" id="ProtNLM"/>
    </source>
</evidence>
<accession>A3IVP6</accession>
<proteinExistence type="predicted"/>
<dbReference type="PANTHER" id="PTHR11475:SF4">
    <property type="entry name" value="CHORION PEROXIDASE"/>
    <property type="match status" value="1"/>
</dbReference>
<dbReference type="GO" id="GO:0004601">
    <property type="term" value="F:peroxidase activity"/>
    <property type="evidence" value="ECO:0007669"/>
    <property type="project" value="InterPro"/>
</dbReference>
<dbReference type="InterPro" id="IPR010255">
    <property type="entry name" value="Haem_peroxidase_sf"/>
</dbReference>
<dbReference type="CDD" id="cd09819">
    <property type="entry name" value="An_peroxidase_bacterial_1"/>
    <property type="match status" value="1"/>
</dbReference>
<dbReference type="GO" id="GO:0020037">
    <property type="term" value="F:heme binding"/>
    <property type="evidence" value="ECO:0007669"/>
    <property type="project" value="InterPro"/>
</dbReference>
<dbReference type="InterPro" id="IPR019791">
    <property type="entry name" value="Haem_peroxidase_animal"/>
</dbReference>
<dbReference type="SUPFAM" id="SSF48113">
    <property type="entry name" value="Heme-dependent peroxidases"/>
    <property type="match status" value="1"/>
</dbReference>
<comment type="subcellular location">
    <subcellularLocation>
        <location evidence="1">Secreted</location>
    </subcellularLocation>
</comment>
<dbReference type="AlphaFoldDB" id="A3IVP6"/>
<keyword evidence="6" id="KW-1185">Reference proteome</keyword>
<sequence length="501" mass="55236">MGHGTVGTCAKTPEGRANESPFSRLFLKEEHEYNAHGISLLSGALGPMQEGSPSGTKPGIKAGFTFLGQFIDHDLTEFRVVDEALRIVERNPTIGVRQTVAPEENPTTANGRTGKLDLDSVYGLFGTDNPALFDNGGFFILGSESRRNGQGPRDISRNVDFADGRLISDPRNDENKVIVQLHILFMRLHNKIHRAKVGNHPLGSDGFQDTKQKVQQAYRRIVLCDYLPRIVKADVITNVINSLRNGTSFYQQMNRRVNQAIESEEPVIAMPVEFSHAAFRLGHSQLRDRYLIQPDVSIRLFETFPQQPTDLDGDLRGGQAITEDNEIDWTLFFGTDGNDGLPLDTFLPASVFRLPRPAVSEPPISLAERNILRGIDFGLPSGQEVAVALRSVYGNIPIVPGNQLGIPDDVLVIEPSLEILTPLWYYILREAQELNPSEPQLGDVGGYIVAETILGSMVASGFDIGTVCEPRDQPRAINDVNQINSVVDLLVYLGEIDGPFE</sequence>
<evidence type="ECO:0000256" key="4">
    <source>
        <dbReference type="SAM" id="MobiDB-lite"/>
    </source>
</evidence>
<protein>
    <recommendedName>
        <fullName evidence="7">Animal haem peroxidase</fullName>
    </recommendedName>
</protein>
<dbReference type="EMBL" id="AAXW01000044">
    <property type="protein sequence ID" value="EAZ89436.1"/>
    <property type="molecule type" value="Genomic_DNA"/>
</dbReference>
<dbReference type="Gene3D" id="1.10.640.10">
    <property type="entry name" value="Haem peroxidase domain superfamily, animal type"/>
    <property type="match status" value="1"/>
</dbReference>
<dbReference type="PANTHER" id="PTHR11475">
    <property type="entry name" value="OXIDASE/PEROXIDASE"/>
    <property type="match status" value="1"/>
</dbReference>
<dbReference type="Pfam" id="PF03098">
    <property type="entry name" value="An_peroxidase"/>
    <property type="match status" value="1"/>
</dbReference>
<dbReference type="Proteomes" id="UP000003781">
    <property type="component" value="Unassembled WGS sequence"/>
</dbReference>
<dbReference type="OrthoDB" id="9765610at2"/>
<dbReference type="PROSITE" id="PS50292">
    <property type="entry name" value="PEROXIDASE_3"/>
    <property type="match status" value="1"/>
</dbReference>
<reference evidence="5 6" key="1">
    <citation type="submission" date="2007-03" db="EMBL/GenBank/DDBJ databases">
        <authorList>
            <person name="Stal L."/>
            <person name="Ferriera S."/>
            <person name="Johnson J."/>
            <person name="Kravitz S."/>
            <person name="Beeson K."/>
            <person name="Sutton G."/>
            <person name="Rogers Y.-H."/>
            <person name="Friedman R."/>
            <person name="Frazier M."/>
            <person name="Venter J.C."/>
        </authorList>
    </citation>
    <scope>NUCLEOTIDE SEQUENCE [LARGE SCALE GENOMIC DNA]</scope>
    <source>
        <strain evidence="5 6">CCY0110</strain>
    </source>
</reference>
<dbReference type="GO" id="GO:0005576">
    <property type="term" value="C:extracellular region"/>
    <property type="evidence" value="ECO:0007669"/>
    <property type="project" value="UniProtKB-SubCell"/>
</dbReference>
<evidence type="ECO:0000256" key="1">
    <source>
        <dbReference type="ARBA" id="ARBA00004613"/>
    </source>
</evidence>
<keyword evidence="3" id="KW-0325">Glycoprotein</keyword>
<evidence type="ECO:0000313" key="5">
    <source>
        <dbReference type="EMBL" id="EAZ89436.1"/>
    </source>
</evidence>
<feature type="region of interest" description="Disordered" evidence="4">
    <location>
        <begin position="1"/>
        <end position="20"/>
    </location>
</feature>
<dbReference type="InterPro" id="IPR037120">
    <property type="entry name" value="Haem_peroxidase_sf_animal"/>
</dbReference>
<gene>
    <name evidence="5" type="ORF">CY0110_27049</name>
</gene>
<comment type="caution">
    <text evidence="5">The sequence shown here is derived from an EMBL/GenBank/DDBJ whole genome shotgun (WGS) entry which is preliminary data.</text>
</comment>
<keyword evidence="2" id="KW-0964">Secreted</keyword>
<evidence type="ECO:0000256" key="2">
    <source>
        <dbReference type="ARBA" id="ARBA00022525"/>
    </source>
</evidence>
<evidence type="ECO:0000256" key="3">
    <source>
        <dbReference type="ARBA" id="ARBA00023180"/>
    </source>
</evidence>
<dbReference type="eggNOG" id="COG2373">
    <property type="taxonomic scope" value="Bacteria"/>
</dbReference>
<dbReference type="GO" id="GO:0006979">
    <property type="term" value="P:response to oxidative stress"/>
    <property type="evidence" value="ECO:0007669"/>
    <property type="project" value="InterPro"/>
</dbReference>
<dbReference type="RefSeq" id="WP_008277455.1">
    <property type="nucleotide sequence ID" value="NZ_AAXW01000044.1"/>
</dbReference>
<name>A3IVP6_9CHRO</name>
<evidence type="ECO:0000313" key="6">
    <source>
        <dbReference type="Proteomes" id="UP000003781"/>
    </source>
</evidence>